<feature type="active site" evidence="9">
    <location>
        <position position="70"/>
    </location>
</feature>
<dbReference type="EMBL" id="NCSJ02000099">
    <property type="protein sequence ID" value="RFU30492.1"/>
    <property type="molecule type" value="Genomic_DNA"/>
</dbReference>
<dbReference type="STRING" id="5539.A0A3E2HBH1"/>
<keyword evidence="13" id="KW-1185">Reference proteome</keyword>
<dbReference type="Pfam" id="PF06628">
    <property type="entry name" value="Catalase-rel"/>
    <property type="match status" value="1"/>
</dbReference>
<evidence type="ECO:0000256" key="7">
    <source>
        <dbReference type="ARBA" id="ARBA00023324"/>
    </source>
</evidence>
<organism evidence="12 13">
    <name type="scientific">Scytalidium lignicola</name>
    <name type="common">Hyphomycete</name>
    <dbReference type="NCBI Taxonomy" id="5539"/>
    <lineage>
        <taxon>Eukaryota</taxon>
        <taxon>Fungi</taxon>
        <taxon>Dikarya</taxon>
        <taxon>Ascomycota</taxon>
        <taxon>Pezizomycotina</taxon>
        <taxon>Leotiomycetes</taxon>
        <taxon>Leotiomycetes incertae sedis</taxon>
        <taxon>Scytalidium</taxon>
    </lineage>
</organism>
<dbReference type="OrthoDB" id="6880011at2759"/>
<dbReference type="Gene3D" id="2.40.180.10">
    <property type="entry name" value="Catalase core domain"/>
    <property type="match status" value="1"/>
</dbReference>
<evidence type="ECO:0000259" key="11">
    <source>
        <dbReference type="SMART" id="SM01060"/>
    </source>
</evidence>
<dbReference type="SUPFAM" id="SSF56634">
    <property type="entry name" value="Heme-dependent catalase-like"/>
    <property type="match status" value="1"/>
</dbReference>
<feature type="active site" evidence="9">
    <location>
        <position position="143"/>
    </location>
</feature>
<protein>
    <recommendedName>
        <fullName evidence="11">Catalase core domain-containing protein</fullName>
    </recommendedName>
</protein>
<dbReference type="GO" id="GO:0005777">
    <property type="term" value="C:peroxisome"/>
    <property type="evidence" value="ECO:0007669"/>
    <property type="project" value="TreeGrafter"/>
</dbReference>
<dbReference type="PANTHER" id="PTHR11465:SF26">
    <property type="entry name" value="CATALASE 2"/>
    <property type="match status" value="1"/>
</dbReference>
<dbReference type="GO" id="GO:0020037">
    <property type="term" value="F:heme binding"/>
    <property type="evidence" value="ECO:0007669"/>
    <property type="project" value="InterPro"/>
</dbReference>
<dbReference type="InterPro" id="IPR024711">
    <property type="entry name" value="Catalase_clade1/3"/>
</dbReference>
<evidence type="ECO:0000256" key="3">
    <source>
        <dbReference type="ARBA" id="ARBA00022617"/>
    </source>
</evidence>
<evidence type="ECO:0000256" key="9">
    <source>
        <dbReference type="PIRSR" id="PIRSR038928-1"/>
    </source>
</evidence>
<gene>
    <name evidence="12" type="ORF">B7463_g5863</name>
</gene>
<evidence type="ECO:0000313" key="12">
    <source>
        <dbReference type="EMBL" id="RFU30492.1"/>
    </source>
</evidence>
<feature type="non-terminal residue" evidence="12">
    <location>
        <position position="1"/>
    </location>
</feature>
<evidence type="ECO:0000256" key="4">
    <source>
        <dbReference type="ARBA" id="ARBA00022723"/>
    </source>
</evidence>
<keyword evidence="6 10" id="KW-0408">Iron</keyword>
<feature type="domain" description="Catalase core" evidence="11">
    <location>
        <begin position="19"/>
        <end position="408"/>
    </location>
</feature>
<evidence type="ECO:0000256" key="1">
    <source>
        <dbReference type="ARBA" id="ARBA00005329"/>
    </source>
</evidence>
<dbReference type="CDD" id="cd08157">
    <property type="entry name" value="catalase_fungal"/>
    <property type="match status" value="1"/>
</dbReference>
<comment type="similarity">
    <text evidence="1">Belongs to the catalase family.</text>
</comment>
<dbReference type="InterPro" id="IPR024708">
    <property type="entry name" value="Catalase_AS"/>
</dbReference>
<dbReference type="GO" id="GO:0042542">
    <property type="term" value="P:response to hydrogen peroxide"/>
    <property type="evidence" value="ECO:0007669"/>
    <property type="project" value="TreeGrafter"/>
</dbReference>
<comment type="cofactor">
    <cofactor evidence="10">
        <name>heme</name>
        <dbReference type="ChEBI" id="CHEBI:30413"/>
    </cofactor>
</comment>
<feature type="binding site" description="axial binding residue" evidence="10">
    <location>
        <position position="353"/>
    </location>
    <ligand>
        <name>heme</name>
        <dbReference type="ChEBI" id="CHEBI:30413"/>
    </ligand>
    <ligandPart>
        <name>Fe</name>
        <dbReference type="ChEBI" id="CHEBI:18248"/>
    </ligandPart>
</feature>
<dbReference type="PIRSF" id="PIRSF038928">
    <property type="entry name" value="Catalase_clade1-3"/>
    <property type="match status" value="1"/>
</dbReference>
<dbReference type="SMART" id="SM01060">
    <property type="entry name" value="Catalase"/>
    <property type="match status" value="1"/>
</dbReference>
<dbReference type="AlphaFoldDB" id="A0A3E2HBH1"/>
<keyword evidence="5" id="KW-0560">Oxidoreductase</keyword>
<accession>A0A3E2HBH1</accession>
<dbReference type="InterPro" id="IPR020835">
    <property type="entry name" value="Catalase_sf"/>
</dbReference>
<dbReference type="PANTHER" id="PTHR11465">
    <property type="entry name" value="CATALASE"/>
    <property type="match status" value="1"/>
</dbReference>
<dbReference type="GO" id="GO:0042744">
    <property type="term" value="P:hydrogen peroxide catabolic process"/>
    <property type="evidence" value="ECO:0007669"/>
    <property type="project" value="UniProtKB-KW"/>
</dbReference>
<dbReference type="Proteomes" id="UP000258309">
    <property type="component" value="Unassembled WGS sequence"/>
</dbReference>
<dbReference type="FunFam" id="2.40.180.10:FF:000001">
    <property type="entry name" value="Catalase"/>
    <property type="match status" value="1"/>
</dbReference>
<evidence type="ECO:0000313" key="13">
    <source>
        <dbReference type="Proteomes" id="UP000258309"/>
    </source>
</evidence>
<keyword evidence="4 10" id="KW-0479">Metal-binding</keyword>
<evidence type="ECO:0000256" key="8">
    <source>
        <dbReference type="ARBA" id="ARBA00044729"/>
    </source>
</evidence>
<reference evidence="12 13" key="1">
    <citation type="submission" date="2018-05" db="EMBL/GenBank/DDBJ databases">
        <title>Draft genome sequence of Scytalidium lignicola DSM 105466, a ubiquitous saprotrophic fungus.</title>
        <authorList>
            <person name="Buettner E."/>
            <person name="Gebauer A.M."/>
            <person name="Hofrichter M."/>
            <person name="Liers C."/>
            <person name="Kellner H."/>
        </authorList>
    </citation>
    <scope>NUCLEOTIDE SEQUENCE [LARGE SCALE GENOMIC DNA]</scope>
    <source>
        <strain evidence="12 13">DSM 105466</strain>
    </source>
</reference>
<dbReference type="InterPro" id="IPR011614">
    <property type="entry name" value="Catalase_core"/>
</dbReference>
<dbReference type="PROSITE" id="PS00438">
    <property type="entry name" value="CATALASE_2"/>
    <property type="match status" value="1"/>
</dbReference>
<dbReference type="OMA" id="YVKIHFK"/>
<sequence length="499" mass="55801">MVPPNIQGAFKSHLNPVATLAEGCPVVDPSTVLQVRTSYGGGGLGLLQDTQLIETLAHFPRERIPERVVHANAAGAFGEFEVTHNVSHLTDAAFLNGIGKKTPVLTRISTVGGERGSADTVRDVRGWALKFFTEEGNQDFVFNDIPVFFVRDPIKFPSLNRSHKRHPRNNIPDPNRFWDFHNHNQEGIHALMHLFGGRGIPASLRNISGYSGHTYKIGKADGSFKYVKFSFKPDAGNKDLPADEAMKLAGSDPDYHARDLYEAIERGDYPTWTLFIQIMDPKEAETYRWNIFDMTKVWPHADYPLVPVGKLTFNQNPQNYFQDIEQAAFSPSTMVPGIAPSADIMLQARMFSYPDAARYRVGPNYQQLPVNRPICPVYQPYQRDGPATINGNYGGDPDYVRSQFVPLAKPRLVDDIEHDQWIGKVTAYTSEVVEDDFVQARMLWAIMGKEGVQNEFIENVAGDLGKCIESIRRDAVAVFARVDNDLGRKLAAKVDVTGY</sequence>
<proteinExistence type="inferred from homology"/>
<dbReference type="Pfam" id="PF00199">
    <property type="entry name" value="Catalase"/>
    <property type="match status" value="1"/>
</dbReference>
<dbReference type="GO" id="GO:0046872">
    <property type="term" value="F:metal ion binding"/>
    <property type="evidence" value="ECO:0007669"/>
    <property type="project" value="UniProtKB-KW"/>
</dbReference>
<dbReference type="PROSITE" id="PS51402">
    <property type="entry name" value="CATALASE_3"/>
    <property type="match status" value="1"/>
</dbReference>
<evidence type="ECO:0000256" key="5">
    <source>
        <dbReference type="ARBA" id="ARBA00023002"/>
    </source>
</evidence>
<keyword evidence="7" id="KW-0376">Hydrogen peroxide</keyword>
<dbReference type="InterPro" id="IPR018028">
    <property type="entry name" value="Catalase"/>
</dbReference>
<name>A0A3E2HBH1_SCYLI</name>
<evidence type="ECO:0000256" key="2">
    <source>
        <dbReference type="ARBA" id="ARBA00022559"/>
    </source>
</evidence>
<evidence type="ECO:0000256" key="10">
    <source>
        <dbReference type="PIRSR" id="PIRSR038928-2"/>
    </source>
</evidence>
<dbReference type="GO" id="GO:0004096">
    <property type="term" value="F:catalase activity"/>
    <property type="evidence" value="ECO:0007669"/>
    <property type="project" value="UniProtKB-EC"/>
</dbReference>
<comment type="function">
    <text evidence="8">Catalyzes the degradation of hydrogen peroxide (H(2)O(2)) generated by peroxisomal oxidases to water and oxygen, thereby protecting cells from the toxic effects of hydrogen peroxide.</text>
</comment>
<comment type="caution">
    <text evidence="12">The sequence shown here is derived from an EMBL/GenBank/DDBJ whole genome shotgun (WGS) entry which is preliminary data.</text>
</comment>
<dbReference type="GO" id="GO:0005739">
    <property type="term" value="C:mitochondrion"/>
    <property type="evidence" value="ECO:0007669"/>
    <property type="project" value="TreeGrafter"/>
</dbReference>
<dbReference type="InterPro" id="IPR010582">
    <property type="entry name" value="Catalase_immune_responsive"/>
</dbReference>
<feature type="non-terminal residue" evidence="12">
    <location>
        <position position="499"/>
    </location>
</feature>
<keyword evidence="2" id="KW-0575">Peroxidase</keyword>
<keyword evidence="3 10" id="KW-0349">Heme</keyword>
<dbReference type="PRINTS" id="PR00067">
    <property type="entry name" value="CATALASE"/>
</dbReference>
<evidence type="ECO:0000256" key="6">
    <source>
        <dbReference type="ARBA" id="ARBA00023004"/>
    </source>
</evidence>